<dbReference type="EMBL" id="CACSLK010016728">
    <property type="protein sequence ID" value="CAA0818126.1"/>
    <property type="molecule type" value="Genomic_DNA"/>
</dbReference>
<keyword evidence="1" id="KW-0175">Coiled coil</keyword>
<evidence type="ECO:0000259" key="2">
    <source>
        <dbReference type="Pfam" id="PF25091"/>
    </source>
</evidence>
<name>A0A9N7MZ14_STRHE</name>
<organism evidence="3 4">
    <name type="scientific">Striga hermonthica</name>
    <name type="common">Purple witchweed</name>
    <name type="synonym">Buchnera hermonthica</name>
    <dbReference type="NCBI Taxonomy" id="68872"/>
    <lineage>
        <taxon>Eukaryota</taxon>
        <taxon>Viridiplantae</taxon>
        <taxon>Streptophyta</taxon>
        <taxon>Embryophyta</taxon>
        <taxon>Tracheophyta</taxon>
        <taxon>Spermatophyta</taxon>
        <taxon>Magnoliopsida</taxon>
        <taxon>eudicotyledons</taxon>
        <taxon>Gunneridae</taxon>
        <taxon>Pentapetalae</taxon>
        <taxon>asterids</taxon>
        <taxon>lamiids</taxon>
        <taxon>Lamiales</taxon>
        <taxon>Orobanchaceae</taxon>
        <taxon>Buchnereae</taxon>
        <taxon>Striga</taxon>
    </lineage>
</organism>
<keyword evidence="4" id="KW-1185">Reference proteome</keyword>
<sequence>MEALYRKLYEKYTRLENDKESQFDKLNHDQEVKFLSFEAAADEMIQYLKSENDKLNGQVDQLKSDVASIRTSSEEKHSQDQKLLIEQNQKIKELSEEIASLQKLEHTQCSQCTIPEEIGHGQEALHYDSPSEGMSRNSDRNLLKKRKSVLACGVTASPPVTMKFDHMEDQHVLGKVDNPPIPLHLSKPICCGEKILSKHGDATDTSSVNCLYWNLVEFVIGMKVSPITQSSDELSVLARHPSTGYSFSLTWIKNSRGEVELLYNVLSLGTIERVAHEWMKEKIIFSTSMCHLFFERVSRVIDH</sequence>
<accession>A0A9N7MZ14</accession>
<dbReference type="Proteomes" id="UP001153555">
    <property type="component" value="Unassembled WGS sequence"/>
</dbReference>
<comment type="caution">
    <text evidence="3">The sequence shown here is derived from an EMBL/GenBank/DDBJ whole genome shotgun (WGS) entry which is preliminary data.</text>
</comment>
<evidence type="ECO:0000256" key="1">
    <source>
        <dbReference type="SAM" id="Coils"/>
    </source>
</evidence>
<evidence type="ECO:0000313" key="4">
    <source>
        <dbReference type="Proteomes" id="UP001153555"/>
    </source>
</evidence>
<reference evidence="3" key="1">
    <citation type="submission" date="2019-12" db="EMBL/GenBank/DDBJ databases">
        <authorList>
            <person name="Scholes J."/>
        </authorList>
    </citation>
    <scope>NUCLEOTIDE SEQUENCE</scope>
</reference>
<dbReference type="InterPro" id="IPR056708">
    <property type="entry name" value="DUF7806"/>
</dbReference>
<dbReference type="Pfam" id="PF25091">
    <property type="entry name" value="DUF7806"/>
    <property type="match status" value="1"/>
</dbReference>
<dbReference type="AlphaFoldDB" id="A0A9N7MZ14"/>
<dbReference type="PANTHER" id="PTHR35489">
    <property type="entry name" value="TITAN9"/>
    <property type="match status" value="1"/>
</dbReference>
<dbReference type="PANTHER" id="PTHR35489:SF2">
    <property type="entry name" value="TITAN9"/>
    <property type="match status" value="1"/>
</dbReference>
<gene>
    <name evidence="3" type="ORF">SHERM_17498</name>
</gene>
<feature type="domain" description="DUF7806" evidence="2">
    <location>
        <begin position="208"/>
        <end position="301"/>
    </location>
</feature>
<feature type="coiled-coil region" evidence="1">
    <location>
        <begin position="45"/>
        <end position="104"/>
    </location>
</feature>
<dbReference type="OrthoDB" id="759501at2759"/>
<dbReference type="GO" id="GO:0003006">
    <property type="term" value="P:developmental process involved in reproduction"/>
    <property type="evidence" value="ECO:0007669"/>
    <property type="project" value="TreeGrafter"/>
</dbReference>
<protein>
    <submittedName>
        <fullName evidence="3">Titan9</fullName>
    </submittedName>
</protein>
<proteinExistence type="predicted"/>
<evidence type="ECO:0000313" key="3">
    <source>
        <dbReference type="EMBL" id="CAA0818126.1"/>
    </source>
</evidence>